<dbReference type="SUPFAM" id="SSF46565">
    <property type="entry name" value="Chaperone J-domain"/>
    <property type="match status" value="1"/>
</dbReference>
<evidence type="ECO:0000313" key="5">
    <source>
        <dbReference type="Proteomes" id="UP000230750"/>
    </source>
</evidence>
<reference evidence="4 5" key="1">
    <citation type="journal article" date="2017" name="PLoS Biol.">
        <title>The sea cucumber genome provides insights into morphological evolution and visceral regeneration.</title>
        <authorList>
            <person name="Zhang X."/>
            <person name="Sun L."/>
            <person name="Yuan J."/>
            <person name="Sun Y."/>
            <person name="Gao Y."/>
            <person name="Zhang L."/>
            <person name="Li S."/>
            <person name="Dai H."/>
            <person name="Hamel J.F."/>
            <person name="Liu C."/>
            <person name="Yu Y."/>
            <person name="Liu S."/>
            <person name="Lin W."/>
            <person name="Guo K."/>
            <person name="Jin S."/>
            <person name="Xu P."/>
            <person name="Storey K.B."/>
            <person name="Huan P."/>
            <person name="Zhang T."/>
            <person name="Zhou Y."/>
            <person name="Zhang J."/>
            <person name="Lin C."/>
            <person name="Li X."/>
            <person name="Xing L."/>
            <person name="Huo D."/>
            <person name="Sun M."/>
            <person name="Wang L."/>
            <person name="Mercier A."/>
            <person name="Li F."/>
            <person name="Yang H."/>
            <person name="Xiang J."/>
        </authorList>
    </citation>
    <scope>NUCLEOTIDE SEQUENCE [LARGE SCALE GENOMIC DNA]</scope>
    <source>
        <strain evidence="4">Shaxun</strain>
        <tissue evidence="4">Muscle</tissue>
    </source>
</reference>
<dbReference type="PROSITE" id="PS00636">
    <property type="entry name" value="DNAJ_1"/>
    <property type="match status" value="1"/>
</dbReference>
<keyword evidence="5" id="KW-1185">Reference proteome</keyword>
<evidence type="ECO:0000259" key="3">
    <source>
        <dbReference type="PROSITE" id="PS50076"/>
    </source>
</evidence>
<dbReference type="Pfam" id="PF00226">
    <property type="entry name" value="DnaJ"/>
    <property type="match status" value="1"/>
</dbReference>
<comment type="caution">
    <text evidence="4">The sequence shown here is derived from an EMBL/GenBank/DDBJ whole genome shotgun (WGS) entry which is preliminary data.</text>
</comment>
<dbReference type="InterPro" id="IPR001623">
    <property type="entry name" value="DnaJ_domain"/>
</dbReference>
<evidence type="ECO:0000256" key="2">
    <source>
        <dbReference type="SAM" id="MobiDB-lite"/>
    </source>
</evidence>
<evidence type="ECO:0000256" key="1">
    <source>
        <dbReference type="SAM" id="Coils"/>
    </source>
</evidence>
<dbReference type="CDD" id="cd06257">
    <property type="entry name" value="DnaJ"/>
    <property type="match status" value="1"/>
</dbReference>
<dbReference type="OrthoDB" id="110024at2759"/>
<dbReference type="Gene3D" id="1.10.287.110">
    <property type="entry name" value="DnaJ domain"/>
    <property type="match status" value="1"/>
</dbReference>
<dbReference type="GO" id="GO:0031072">
    <property type="term" value="F:heat shock protein binding"/>
    <property type="evidence" value="ECO:0007669"/>
    <property type="project" value="TreeGrafter"/>
</dbReference>
<evidence type="ECO:0000313" key="4">
    <source>
        <dbReference type="EMBL" id="PIK54351.1"/>
    </source>
</evidence>
<name>A0A2G8L265_STIJA</name>
<keyword evidence="1" id="KW-0175">Coiled coil</keyword>
<feature type="region of interest" description="Disordered" evidence="2">
    <location>
        <begin position="237"/>
        <end position="264"/>
    </location>
</feature>
<sequence length="323" mass="37572">MVRETDGLWSMPPKFFTGGRPRPPLKTEEASNPCCTVAVIFRLIFSLSSRHQQLVRNLHFPFRAIAIGILERATDLYTLVYRSVERALVNGIKKAYYKLSLKVHPDRASTSEKEDATTKFQVLGKIYSVLSDKERRTLYDQTGIIDEEEVLDKETDWYAFWRLLFKLSEDDIRDFEKNYKENGEELKDLKESYLEFEGDMDQIMANVLCCTADDEERFRQTLQELIESEELPEFDTFSKENKKKKSARKRKAKKEAKEAEEMKKEFYSKASIQEDSGNALATMIQSRQNQRMDSLMANLEAKYCQPKKTKKKGTAKVTKGKNK</sequence>
<dbReference type="InterPro" id="IPR018253">
    <property type="entry name" value="DnaJ_domain_CS"/>
</dbReference>
<dbReference type="AlphaFoldDB" id="A0A2G8L265"/>
<feature type="coiled-coil region" evidence="1">
    <location>
        <begin position="172"/>
        <end position="206"/>
    </location>
</feature>
<feature type="region of interest" description="Disordered" evidence="2">
    <location>
        <begin position="304"/>
        <end position="323"/>
    </location>
</feature>
<dbReference type="EMBL" id="MRZV01000251">
    <property type="protein sequence ID" value="PIK54351.1"/>
    <property type="molecule type" value="Genomic_DNA"/>
</dbReference>
<dbReference type="PANTHER" id="PTHR44144:SF1">
    <property type="entry name" value="DNAJ HOMOLOG SUBFAMILY C MEMBER 9"/>
    <property type="match status" value="1"/>
</dbReference>
<feature type="compositionally biased region" description="Basic and acidic residues" evidence="2">
    <location>
        <begin position="255"/>
        <end position="264"/>
    </location>
</feature>
<dbReference type="InterPro" id="IPR052594">
    <property type="entry name" value="J_domain-containing_protein"/>
</dbReference>
<accession>A0A2G8L265</accession>
<organism evidence="4 5">
    <name type="scientific">Stichopus japonicus</name>
    <name type="common">Sea cucumber</name>
    <dbReference type="NCBI Taxonomy" id="307972"/>
    <lineage>
        <taxon>Eukaryota</taxon>
        <taxon>Metazoa</taxon>
        <taxon>Echinodermata</taxon>
        <taxon>Eleutherozoa</taxon>
        <taxon>Echinozoa</taxon>
        <taxon>Holothuroidea</taxon>
        <taxon>Aspidochirotacea</taxon>
        <taxon>Aspidochirotida</taxon>
        <taxon>Stichopodidae</taxon>
        <taxon>Apostichopus</taxon>
    </lineage>
</organism>
<dbReference type="PROSITE" id="PS50076">
    <property type="entry name" value="DNAJ_2"/>
    <property type="match status" value="1"/>
</dbReference>
<dbReference type="InterPro" id="IPR036869">
    <property type="entry name" value="J_dom_sf"/>
</dbReference>
<dbReference type="PRINTS" id="PR00625">
    <property type="entry name" value="JDOMAIN"/>
</dbReference>
<feature type="compositionally biased region" description="Basic residues" evidence="2">
    <location>
        <begin position="241"/>
        <end position="254"/>
    </location>
</feature>
<protein>
    <submittedName>
        <fullName evidence="4">Putative dnaJ-like subfamily C member 9</fullName>
    </submittedName>
</protein>
<dbReference type="STRING" id="307972.A0A2G8L265"/>
<dbReference type="Proteomes" id="UP000230750">
    <property type="component" value="Unassembled WGS sequence"/>
</dbReference>
<feature type="compositionally biased region" description="Basic residues" evidence="2">
    <location>
        <begin position="305"/>
        <end position="323"/>
    </location>
</feature>
<gene>
    <name evidence="4" type="ORF">BSL78_08727</name>
</gene>
<dbReference type="GO" id="GO:0005634">
    <property type="term" value="C:nucleus"/>
    <property type="evidence" value="ECO:0007669"/>
    <property type="project" value="TreeGrafter"/>
</dbReference>
<dbReference type="InterPro" id="IPR056453">
    <property type="entry name" value="HTH_DNAJC9"/>
</dbReference>
<dbReference type="PANTHER" id="PTHR44144">
    <property type="entry name" value="DNAJ HOMOLOG SUBFAMILY C MEMBER 9"/>
    <property type="match status" value="1"/>
</dbReference>
<dbReference type="Pfam" id="PF23302">
    <property type="entry name" value="HTH_DNAJC9"/>
    <property type="match status" value="1"/>
</dbReference>
<feature type="domain" description="J" evidence="3">
    <location>
        <begin position="75"/>
        <end position="143"/>
    </location>
</feature>
<proteinExistence type="predicted"/>
<dbReference type="SMART" id="SM00271">
    <property type="entry name" value="DnaJ"/>
    <property type="match status" value="1"/>
</dbReference>
<dbReference type="GO" id="GO:0005737">
    <property type="term" value="C:cytoplasm"/>
    <property type="evidence" value="ECO:0007669"/>
    <property type="project" value="TreeGrafter"/>
</dbReference>